<evidence type="ECO:0000313" key="5">
    <source>
        <dbReference type="EMBL" id="MBM9432731.1"/>
    </source>
</evidence>
<keyword evidence="1" id="KW-0805">Transcription regulation</keyword>
<dbReference type="Gene3D" id="1.10.10.10">
    <property type="entry name" value="Winged helix-like DNA-binding domain superfamily/Winged helix DNA-binding domain"/>
    <property type="match status" value="1"/>
</dbReference>
<name>A0ABS2TGS0_9ACTO</name>
<feature type="domain" description="HTH gntR-type" evidence="4">
    <location>
        <begin position="22"/>
        <end position="90"/>
    </location>
</feature>
<dbReference type="Pfam" id="PF00392">
    <property type="entry name" value="GntR"/>
    <property type="match status" value="1"/>
</dbReference>
<protein>
    <submittedName>
        <fullName evidence="5">GntR family transcriptional regulator</fullName>
    </submittedName>
</protein>
<keyword evidence="3" id="KW-0804">Transcription</keyword>
<dbReference type="InterPro" id="IPR011663">
    <property type="entry name" value="UTRA"/>
</dbReference>
<dbReference type="CDD" id="cd07377">
    <property type="entry name" value="WHTH_GntR"/>
    <property type="match status" value="1"/>
</dbReference>
<dbReference type="Pfam" id="PF07702">
    <property type="entry name" value="UTRA"/>
    <property type="match status" value="1"/>
</dbReference>
<dbReference type="RefSeq" id="WP_182169719.1">
    <property type="nucleotide sequence ID" value="NZ_CP059676.1"/>
</dbReference>
<evidence type="ECO:0000313" key="6">
    <source>
        <dbReference type="Proteomes" id="UP000705983"/>
    </source>
</evidence>
<dbReference type="PROSITE" id="PS50949">
    <property type="entry name" value="HTH_GNTR"/>
    <property type="match status" value="1"/>
</dbReference>
<comment type="caution">
    <text evidence="5">The sequence shown here is derived from an EMBL/GenBank/DDBJ whole genome shotgun (WGS) entry which is preliminary data.</text>
</comment>
<dbReference type="InterPro" id="IPR036388">
    <property type="entry name" value="WH-like_DNA-bd_sf"/>
</dbReference>
<dbReference type="SUPFAM" id="SSF64288">
    <property type="entry name" value="Chorismate lyase-like"/>
    <property type="match status" value="1"/>
</dbReference>
<dbReference type="PANTHER" id="PTHR44846">
    <property type="entry name" value="MANNOSYL-D-GLYCERATE TRANSPORT/METABOLISM SYSTEM REPRESSOR MNGR-RELATED"/>
    <property type="match status" value="1"/>
</dbReference>
<dbReference type="SMART" id="SM00345">
    <property type="entry name" value="HTH_GNTR"/>
    <property type="match status" value="1"/>
</dbReference>
<keyword evidence="2" id="KW-0238">DNA-binding</keyword>
<dbReference type="SMART" id="SM00866">
    <property type="entry name" value="UTRA"/>
    <property type="match status" value="1"/>
</dbReference>
<organism evidence="5 6">
    <name type="scientific">Flaviflexus equikiangi</name>
    <dbReference type="NCBI Taxonomy" id="2758573"/>
    <lineage>
        <taxon>Bacteria</taxon>
        <taxon>Bacillati</taxon>
        <taxon>Actinomycetota</taxon>
        <taxon>Actinomycetes</taxon>
        <taxon>Actinomycetales</taxon>
        <taxon>Actinomycetaceae</taxon>
        <taxon>Flaviflexus</taxon>
    </lineage>
</organism>
<keyword evidence="6" id="KW-1185">Reference proteome</keyword>
<gene>
    <name evidence="5" type="ORF">JVW63_03320</name>
</gene>
<proteinExistence type="predicted"/>
<dbReference type="InterPro" id="IPR050679">
    <property type="entry name" value="Bact_HTH_transcr_reg"/>
</dbReference>
<dbReference type="PANTHER" id="PTHR44846:SF17">
    <property type="entry name" value="GNTR-FAMILY TRANSCRIPTIONAL REGULATOR"/>
    <property type="match status" value="1"/>
</dbReference>
<evidence type="ECO:0000259" key="4">
    <source>
        <dbReference type="PROSITE" id="PS50949"/>
    </source>
</evidence>
<reference evidence="6" key="1">
    <citation type="submission" date="2021-02" db="EMBL/GenBank/DDBJ databases">
        <title>Leucobacter sp. CX169.</title>
        <authorList>
            <person name="Cheng Y."/>
        </authorList>
    </citation>
    <scope>NUCLEOTIDE SEQUENCE [LARGE SCALE GENOMIC DNA]</scope>
    <source>
        <strain evidence="6">JY899</strain>
    </source>
</reference>
<sequence length="252" mass="27769">MTDTSLDIPYIADITLDRTSTTPLYQQISEPLTKLIMSGAVEPGRLIEDEVSLAQRLQVSRPTTRRALQELVNGGLLVRRRGVGTRVTPTHVHRQIGLTSLNDDLEAAGFETRTEVVYYQVQLADEDQAAKLACKVGDEIVTIERLRWINDTPLGIMHNTIPSHIAPSLTELSQKGLYRCLAERDVKMATGVQTIGARVANEREAKLLGIEVGSALMTIERTAYGVSGEVVEFGKHLYDATQYNVTIPLVAD</sequence>
<dbReference type="Gene3D" id="3.40.1410.10">
    <property type="entry name" value="Chorismate lyase-like"/>
    <property type="match status" value="1"/>
</dbReference>
<evidence type="ECO:0000256" key="1">
    <source>
        <dbReference type="ARBA" id="ARBA00023015"/>
    </source>
</evidence>
<dbReference type="Proteomes" id="UP000705983">
    <property type="component" value="Unassembled WGS sequence"/>
</dbReference>
<dbReference type="SUPFAM" id="SSF46785">
    <property type="entry name" value="Winged helix' DNA-binding domain"/>
    <property type="match status" value="1"/>
</dbReference>
<evidence type="ECO:0000256" key="3">
    <source>
        <dbReference type="ARBA" id="ARBA00023163"/>
    </source>
</evidence>
<accession>A0ABS2TGS0</accession>
<evidence type="ECO:0000256" key="2">
    <source>
        <dbReference type="ARBA" id="ARBA00023125"/>
    </source>
</evidence>
<dbReference type="InterPro" id="IPR028978">
    <property type="entry name" value="Chorismate_lyase_/UTRA_dom_sf"/>
</dbReference>
<dbReference type="InterPro" id="IPR036390">
    <property type="entry name" value="WH_DNA-bd_sf"/>
</dbReference>
<dbReference type="PRINTS" id="PR00035">
    <property type="entry name" value="HTHGNTR"/>
</dbReference>
<dbReference type="EMBL" id="JAFFJS010000002">
    <property type="protein sequence ID" value="MBM9432731.1"/>
    <property type="molecule type" value="Genomic_DNA"/>
</dbReference>
<dbReference type="InterPro" id="IPR000524">
    <property type="entry name" value="Tscrpt_reg_HTH_GntR"/>
</dbReference>